<evidence type="ECO:0000256" key="2">
    <source>
        <dbReference type="SAM" id="Phobius"/>
    </source>
</evidence>
<dbReference type="InterPro" id="IPR029058">
    <property type="entry name" value="AB_hydrolase_fold"/>
</dbReference>
<reference evidence="4 5" key="1">
    <citation type="submission" date="2023-08" db="EMBL/GenBank/DDBJ databases">
        <title>Annotated Genome Sequence of Vanrija albida AlHP1.</title>
        <authorList>
            <person name="Herzog R."/>
        </authorList>
    </citation>
    <scope>NUCLEOTIDE SEQUENCE [LARGE SCALE GENOMIC DNA]</scope>
    <source>
        <strain evidence="4 5">AlHP1</strain>
    </source>
</reference>
<dbReference type="InterPro" id="IPR049492">
    <property type="entry name" value="BD-FAE-like_dom"/>
</dbReference>
<sequence length="509" mass="55485">MRATTAFLALALCAAIVVVAAVASALWAVLAFVPLVNLVAIPSLIGSVLLLVHALPFAAYLLLAQTDAPKHGGSLFLPFSPARHLGILVAVVHYTFFVLSTAPAMLLALARTAIRLKNSGAAHASSRWLPSAWWERFASFGITYQSPRRGRASKLDVFVPAVAGGDDLPGAGDFAPFSPASSAHTLPDVDGGSRYNAVTSATDDFPAEVWHEQMPGSPVDGGALPVVVFVYDVGIIGPIRPRRWMFSLVGAKLAEQGYVAVVPDLTLYPDGQVEDMVVDLRAVLAWTRKEISTFGGDPHNIYVCGHGLGAHLALYTLSQDAVVRSRDKLEIHNAAREWPHLGYDQRPTYSRDIPNGLRQLRTYGGDIDIPEIRGVIMLSPVADVIKQVRHESKLWLEHVSPLRRALGSSQTRCMKHSLGHILFAARNLVEVEWLPERVLIIHGVDDHLVPIWQAVWLADLLNGLDVPTRLKQYTNLSHFDVVTSLMSGLESKQTANIVHDIRWFVEGGP</sequence>
<dbReference type="PANTHER" id="PTHR48081">
    <property type="entry name" value="AB HYDROLASE SUPERFAMILY PROTEIN C4A8.06C"/>
    <property type="match status" value="1"/>
</dbReference>
<dbReference type="Proteomes" id="UP001565368">
    <property type="component" value="Unassembled WGS sequence"/>
</dbReference>
<dbReference type="PANTHER" id="PTHR48081:SF33">
    <property type="entry name" value="KYNURENINE FORMAMIDASE"/>
    <property type="match status" value="1"/>
</dbReference>
<protein>
    <recommendedName>
        <fullName evidence="3">BD-FAE-like domain-containing protein</fullName>
    </recommendedName>
</protein>
<feature type="transmembrane region" description="Helical" evidence="2">
    <location>
        <begin position="35"/>
        <end position="64"/>
    </location>
</feature>
<accession>A0ABR3PSJ8</accession>
<keyword evidence="2" id="KW-0472">Membrane</keyword>
<keyword evidence="5" id="KW-1185">Reference proteome</keyword>
<evidence type="ECO:0000259" key="3">
    <source>
        <dbReference type="Pfam" id="PF20434"/>
    </source>
</evidence>
<dbReference type="SUPFAM" id="SSF53474">
    <property type="entry name" value="alpha/beta-Hydrolases"/>
    <property type="match status" value="1"/>
</dbReference>
<dbReference type="RefSeq" id="XP_069205294.1">
    <property type="nucleotide sequence ID" value="XM_069357357.1"/>
</dbReference>
<dbReference type="InterPro" id="IPR050300">
    <property type="entry name" value="GDXG_lipolytic_enzyme"/>
</dbReference>
<evidence type="ECO:0000313" key="4">
    <source>
        <dbReference type="EMBL" id="KAL1405350.1"/>
    </source>
</evidence>
<evidence type="ECO:0000256" key="1">
    <source>
        <dbReference type="ARBA" id="ARBA00022801"/>
    </source>
</evidence>
<evidence type="ECO:0000313" key="5">
    <source>
        <dbReference type="Proteomes" id="UP001565368"/>
    </source>
</evidence>
<proteinExistence type="predicted"/>
<dbReference type="Pfam" id="PF20434">
    <property type="entry name" value="BD-FAE"/>
    <property type="match status" value="1"/>
</dbReference>
<keyword evidence="2" id="KW-0812">Transmembrane</keyword>
<name>A0ABR3PSJ8_9TREE</name>
<organism evidence="4 5">
    <name type="scientific">Vanrija albida</name>
    <dbReference type="NCBI Taxonomy" id="181172"/>
    <lineage>
        <taxon>Eukaryota</taxon>
        <taxon>Fungi</taxon>
        <taxon>Dikarya</taxon>
        <taxon>Basidiomycota</taxon>
        <taxon>Agaricomycotina</taxon>
        <taxon>Tremellomycetes</taxon>
        <taxon>Trichosporonales</taxon>
        <taxon>Trichosporonaceae</taxon>
        <taxon>Vanrija</taxon>
    </lineage>
</organism>
<dbReference type="Gene3D" id="3.40.50.1820">
    <property type="entry name" value="alpha/beta hydrolase"/>
    <property type="match status" value="1"/>
</dbReference>
<gene>
    <name evidence="4" type="ORF">Q8F55_008981</name>
</gene>
<feature type="transmembrane region" description="Helical" evidence="2">
    <location>
        <begin position="85"/>
        <end position="109"/>
    </location>
</feature>
<keyword evidence="2" id="KW-1133">Transmembrane helix</keyword>
<comment type="caution">
    <text evidence="4">The sequence shown here is derived from an EMBL/GenBank/DDBJ whole genome shotgun (WGS) entry which is preliminary data.</text>
</comment>
<dbReference type="GeneID" id="95990024"/>
<feature type="domain" description="BD-FAE-like" evidence="3">
    <location>
        <begin position="222"/>
        <end position="459"/>
    </location>
</feature>
<dbReference type="EMBL" id="JBBXJM010000007">
    <property type="protein sequence ID" value="KAL1405350.1"/>
    <property type="molecule type" value="Genomic_DNA"/>
</dbReference>
<keyword evidence="1" id="KW-0378">Hydrolase</keyword>